<feature type="region of interest" description="Disordered" evidence="1">
    <location>
        <begin position="156"/>
        <end position="186"/>
    </location>
</feature>
<evidence type="ECO:0000313" key="3">
    <source>
        <dbReference type="Proteomes" id="UP001623348"/>
    </source>
</evidence>
<dbReference type="EMBL" id="BAAFJT010000003">
    <property type="protein sequence ID" value="GAB0185743.1"/>
    <property type="molecule type" value="Genomic_DNA"/>
</dbReference>
<evidence type="ECO:0000256" key="1">
    <source>
        <dbReference type="SAM" id="MobiDB-lite"/>
    </source>
</evidence>
<organism evidence="2 3">
    <name type="scientific">Grus japonensis</name>
    <name type="common">Japanese crane</name>
    <name type="synonym">Red-crowned crane</name>
    <dbReference type="NCBI Taxonomy" id="30415"/>
    <lineage>
        <taxon>Eukaryota</taxon>
        <taxon>Metazoa</taxon>
        <taxon>Chordata</taxon>
        <taxon>Craniata</taxon>
        <taxon>Vertebrata</taxon>
        <taxon>Euteleostomi</taxon>
        <taxon>Archelosauria</taxon>
        <taxon>Archosauria</taxon>
        <taxon>Dinosauria</taxon>
        <taxon>Saurischia</taxon>
        <taxon>Theropoda</taxon>
        <taxon>Coelurosauria</taxon>
        <taxon>Aves</taxon>
        <taxon>Neognathae</taxon>
        <taxon>Neoaves</taxon>
        <taxon>Gruiformes</taxon>
        <taxon>Gruidae</taxon>
        <taxon>Grus</taxon>
    </lineage>
</organism>
<sequence length="186" mass="19779">MEQLILRVINKHMEEKQVIESGQHGFTKGKSCLTNLIAFYDGMTGWVDEGTAVGVVCLDFGEAFDTVSHNILTGKLRKRGFHEGVDLLGSSTAEKDLGVLVDNKLSMNQQCALVAKKANGVLGCPKKSMASMLREVILSVYSALVKATSGISCPVLGSPAQERQGTTGKSPAEGYKDDEGTGASLI</sequence>
<keyword evidence="3" id="KW-1185">Reference proteome</keyword>
<accession>A0ABC9WJU3</accession>
<proteinExistence type="predicted"/>
<comment type="caution">
    <text evidence="2">The sequence shown here is derived from an EMBL/GenBank/DDBJ whole genome shotgun (WGS) entry which is preliminary data.</text>
</comment>
<dbReference type="AlphaFoldDB" id="A0ABC9WJU3"/>
<name>A0ABC9WJU3_GRUJA</name>
<reference evidence="2 3" key="1">
    <citation type="submission" date="2024-06" db="EMBL/GenBank/DDBJ databases">
        <title>The draft genome of Grus japonensis, version 3.</title>
        <authorList>
            <person name="Nabeshima K."/>
            <person name="Suzuki S."/>
            <person name="Onuma M."/>
        </authorList>
    </citation>
    <scope>NUCLEOTIDE SEQUENCE [LARGE SCALE GENOMIC DNA]</scope>
    <source>
        <strain evidence="2 3">451A</strain>
    </source>
</reference>
<protein>
    <submittedName>
        <fullName evidence="2">Mitochondrial enolase superfamily member 1</fullName>
    </submittedName>
</protein>
<evidence type="ECO:0000313" key="2">
    <source>
        <dbReference type="EMBL" id="GAB0185743.1"/>
    </source>
</evidence>
<gene>
    <name evidence="2" type="ORF">GRJ2_001039600</name>
</gene>
<dbReference type="Proteomes" id="UP001623348">
    <property type="component" value="Unassembled WGS sequence"/>
</dbReference>
<dbReference type="PANTHER" id="PTHR33332">
    <property type="entry name" value="REVERSE TRANSCRIPTASE DOMAIN-CONTAINING PROTEIN"/>
    <property type="match status" value="1"/>
</dbReference>